<dbReference type="GO" id="GO:0004497">
    <property type="term" value="F:monooxygenase activity"/>
    <property type="evidence" value="ECO:0007669"/>
    <property type="project" value="UniProtKB-KW"/>
</dbReference>
<feature type="domain" description="FAD-binding" evidence="4">
    <location>
        <begin position="12"/>
        <end position="355"/>
    </location>
</feature>
<accession>A0A835I4S7</accession>
<protein>
    <recommendedName>
        <fullName evidence="4">FAD-binding domain-containing protein</fullName>
    </recommendedName>
</protein>
<keyword evidence="6" id="KW-1185">Reference proteome</keyword>
<dbReference type="PANTHER" id="PTHR45934">
    <property type="entry name" value="FAD/NAD(P)-BINDING OXIDOREDUCTASE FAMILY PROTEIN"/>
    <property type="match status" value="1"/>
</dbReference>
<evidence type="ECO:0000256" key="3">
    <source>
        <dbReference type="ARBA" id="ARBA00024018"/>
    </source>
</evidence>
<dbReference type="AlphaFoldDB" id="A0A835I4S7"/>
<sequence length="417" mass="46066">MGVQVEMEIKENVVIVGGGIAGLATALALKKVGIKTLVLESNHELRTTGAALTLYPNAWRALDALGVSDKLTAIYPILTNARITDVATGAVQVVSFDGIMRPVHRSTLLDTLAQELPKDAIRFSSKLKSIENLRDNGSSIAVLTLEDGTIVKAKVVIGCDGVHSVVARWLGLSAPIHSGRAAVRGISVYPEGHGMTHELQQFIDIRSRGGLVTLNDKELYWFVTYKSAPNVVENRKMKSPELIQQRMLENITDYPPVFVDVVQHSDLRTLTWAPLMLRVPWNLILSDLYKENITVAGDAMHPTTPDLGQGGCSSLEDAVVIARHIGNYFHRNGEFGSDALKGYTKERRWRVAMIISASYLSGWIQGSGSGWFMKFFRDKVFYNFFSVLSYNVVHFNCGQLPKPLLAADEENSRKKLE</sequence>
<name>A0A835I4S7_9MAGN</name>
<dbReference type="Gene3D" id="3.50.50.60">
    <property type="entry name" value="FAD/NAD(P)-binding domain"/>
    <property type="match status" value="1"/>
</dbReference>
<comment type="similarity">
    <text evidence="3">Belongs to the 3-hydroxybenzoate 6-hydroxylase family.</text>
</comment>
<dbReference type="InterPro" id="IPR044560">
    <property type="entry name" value="MOase"/>
</dbReference>
<reference evidence="5 6" key="1">
    <citation type="submission" date="2020-10" db="EMBL/GenBank/DDBJ databases">
        <title>The Coptis chinensis genome and diversification of protoberbering-type alkaloids.</title>
        <authorList>
            <person name="Wang B."/>
            <person name="Shu S."/>
            <person name="Song C."/>
            <person name="Liu Y."/>
        </authorList>
    </citation>
    <scope>NUCLEOTIDE SEQUENCE [LARGE SCALE GENOMIC DNA]</scope>
    <source>
        <strain evidence="5">HL-2020</strain>
        <tissue evidence="5">Leaf</tissue>
    </source>
</reference>
<evidence type="ECO:0000256" key="1">
    <source>
        <dbReference type="ARBA" id="ARBA00023002"/>
    </source>
</evidence>
<dbReference type="OrthoDB" id="1878542at2759"/>
<keyword evidence="2" id="KW-0503">Monooxygenase</keyword>
<comment type="caution">
    <text evidence="5">The sequence shown here is derived from an EMBL/GenBank/DDBJ whole genome shotgun (WGS) entry which is preliminary data.</text>
</comment>
<dbReference type="PRINTS" id="PR00420">
    <property type="entry name" value="RNGMNOXGNASE"/>
</dbReference>
<dbReference type="InterPro" id="IPR002938">
    <property type="entry name" value="FAD-bd"/>
</dbReference>
<dbReference type="GO" id="GO:0071949">
    <property type="term" value="F:FAD binding"/>
    <property type="evidence" value="ECO:0007669"/>
    <property type="project" value="InterPro"/>
</dbReference>
<dbReference type="Proteomes" id="UP000631114">
    <property type="component" value="Unassembled WGS sequence"/>
</dbReference>
<keyword evidence="1" id="KW-0560">Oxidoreductase</keyword>
<gene>
    <name evidence="5" type="ORF">IFM89_013402</name>
</gene>
<evidence type="ECO:0000313" key="5">
    <source>
        <dbReference type="EMBL" id="KAF9609148.1"/>
    </source>
</evidence>
<dbReference type="PANTHER" id="PTHR45934:SF1">
    <property type="entry name" value="OS04G0423100 PROTEIN"/>
    <property type="match status" value="1"/>
</dbReference>
<dbReference type="SUPFAM" id="SSF51905">
    <property type="entry name" value="FAD/NAD(P)-binding domain"/>
    <property type="match status" value="1"/>
</dbReference>
<evidence type="ECO:0000259" key="4">
    <source>
        <dbReference type="Pfam" id="PF01494"/>
    </source>
</evidence>
<organism evidence="5 6">
    <name type="scientific">Coptis chinensis</name>
    <dbReference type="NCBI Taxonomy" id="261450"/>
    <lineage>
        <taxon>Eukaryota</taxon>
        <taxon>Viridiplantae</taxon>
        <taxon>Streptophyta</taxon>
        <taxon>Embryophyta</taxon>
        <taxon>Tracheophyta</taxon>
        <taxon>Spermatophyta</taxon>
        <taxon>Magnoliopsida</taxon>
        <taxon>Ranunculales</taxon>
        <taxon>Ranunculaceae</taxon>
        <taxon>Coptidoideae</taxon>
        <taxon>Coptis</taxon>
    </lineage>
</organism>
<proteinExistence type="inferred from homology"/>
<dbReference type="InterPro" id="IPR036188">
    <property type="entry name" value="FAD/NAD-bd_sf"/>
</dbReference>
<dbReference type="EMBL" id="JADFTS010000004">
    <property type="protein sequence ID" value="KAF9609148.1"/>
    <property type="molecule type" value="Genomic_DNA"/>
</dbReference>
<evidence type="ECO:0000313" key="6">
    <source>
        <dbReference type="Proteomes" id="UP000631114"/>
    </source>
</evidence>
<dbReference type="Pfam" id="PF01494">
    <property type="entry name" value="FAD_binding_3"/>
    <property type="match status" value="1"/>
</dbReference>
<evidence type="ECO:0000256" key="2">
    <source>
        <dbReference type="ARBA" id="ARBA00023033"/>
    </source>
</evidence>